<sequence>MKHKILKGMACIAATAVVLMAVLPKQQTKDEE</sequence>
<evidence type="ECO:0000313" key="1">
    <source>
        <dbReference type="EMBL" id="SFM30967.1"/>
    </source>
</evidence>
<accession>A0A1I4PT61</accession>
<keyword evidence="2" id="KW-1185">Reference proteome</keyword>
<name>A0A1I4PT61_9EURY</name>
<reference evidence="2" key="1">
    <citation type="submission" date="2016-10" db="EMBL/GenBank/DDBJ databases">
        <authorList>
            <person name="Varghese N."/>
            <person name="Submissions S."/>
        </authorList>
    </citation>
    <scope>NUCLEOTIDE SEQUENCE [LARGE SCALE GENOMIC DNA]</scope>
    <source>
        <strain evidence="2">Mob M</strain>
    </source>
</reference>
<dbReference type="Proteomes" id="UP000198535">
    <property type="component" value="Unassembled WGS sequence"/>
</dbReference>
<dbReference type="AlphaFoldDB" id="A0A1I4PT61"/>
<organism evidence="1 2">
    <name type="scientific">Methanolobus profundi</name>
    <dbReference type="NCBI Taxonomy" id="487685"/>
    <lineage>
        <taxon>Archaea</taxon>
        <taxon>Methanobacteriati</taxon>
        <taxon>Methanobacteriota</taxon>
        <taxon>Stenosarchaea group</taxon>
        <taxon>Methanomicrobia</taxon>
        <taxon>Methanosarcinales</taxon>
        <taxon>Methanosarcinaceae</taxon>
        <taxon>Methanolobus</taxon>
    </lineage>
</organism>
<gene>
    <name evidence="1" type="ORF">SAMN04488696_0880</name>
</gene>
<dbReference type="STRING" id="487685.SAMN04488696_0880"/>
<evidence type="ECO:0000313" key="2">
    <source>
        <dbReference type="Proteomes" id="UP000198535"/>
    </source>
</evidence>
<protein>
    <submittedName>
        <fullName evidence="1">Uncharacterized protein</fullName>
    </submittedName>
</protein>
<dbReference type="EMBL" id="FOUJ01000001">
    <property type="protein sequence ID" value="SFM30967.1"/>
    <property type="molecule type" value="Genomic_DNA"/>
</dbReference>
<proteinExistence type="predicted"/>